<feature type="transmembrane region" description="Helical" evidence="10">
    <location>
        <begin position="207"/>
        <end position="227"/>
    </location>
</feature>
<evidence type="ECO:0000313" key="12">
    <source>
        <dbReference type="EMBL" id="KAJ0970110.1"/>
    </source>
</evidence>
<keyword evidence="3" id="KW-0813">Transport</keyword>
<reference evidence="12" key="2">
    <citation type="journal article" date="2022" name="Hortic Res">
        <title>The genome of Dioscorea zingiberensis sheds light on the biosynthesis, origin and evolution of the medicinally important diosgenin saponins.</title>
        <authorList>
            <person name="Li Y."/>
            <person name="Tan C."/>
            <person name="Li Z."/>
            <person name="Guo J."/>
            <person name="Li S."/>
            <person name="Chen X."/>
            <person name="Wang C."/>
            <person name="Dai X."/>
            <person name="Yang H."/>
            <person name="Song W."/>
            <person name="Hou L."/>
            <person name="Xu J."/>
            <person name="Tong Z."/>
            <person name="Xu A."/>
            <person name="Yuan X."/>
            <person name="Wang W."/>
            <person name="Yang Q."/>
            <person name="Chen L."/>
            <person name="Sun Z."/>
            <person name="Wang K."/>
            <person name="Pan B."/>
            <person name="Chen J."/>
            <person name="Bao Y."/>
            <person name="Liu F."/>
            <person name="Qi X."/>
            <person name="Gang D.R."/>
            <person name="Wen J."/>
            <person name="Li J."/>
        </authorList>
    </citation>
    <scope>NUCLEOTIDE SEQUENCE</scope>
    <source>
        <strain evidence="12">Dzin_1.0</strain>
    </source>
</reference>
<evidence type="ECO:0000256" key="10">
    <source>
        <dbReference type="SAM" id="Phobius"/>
    </source>
</evidence>
<evidence type="ECO:0000256" key="2">
    <source>
        <dbReference type="ARBA" id="ARBA00005653"/>
    </source>
</evidence>
<comment type="caution">
    <text evidence="12">The sequence shown here is derived from an EMBL/GenBank/DDBJ whole genome shotgun (WGS) entry which is preliminary data.</text>
</comment>
<proteinExistence type="inferred from homology"/>
<evidence type="ECO:0000256" key="4">
    <source>
        <dbReference type="ARBA" id="ARBA00022568"/>
    </source>
</evidence>
<keyword evidence="13" id="KW-1185">Reference proteome</keyword>
<keyword evidence="4" id="KW-0109">Calcium transport</keyword>
<dbReference type="GO" id="GO:0036444">
    <property type="term" value="P:calcium import into the mitochondrion"/>
    <property type="evidence" value="ECO:0007669"/>
    <property type="project" value="TreeGrafter"/>
</dbReference>
<comment type="subcellular location">
    <subcellularLocation>
        <location evidence="1">Membrane</location>
        <topology evidence="1">Multi-pass membrane protein</topology>
    </subcellularLocation>
</comment>
<dbReference type="AlphaFoldDB" id="A0A9D5HBF0"/>
<name>A0A9D5HBF0_9LILI</name>
<dbReference type="GO" id="GO:1990246">
    <property type="term" value="C:uniplex complex"/>
    <property type="evidence" value="ECO:0007669"/>
    <property type="project" value="TreeGrafter"/>
</dbReference>
<dbReference type="GO" id="GO:0051560">
    <property type="term" value="P:mitochondrial calcium ion homeostasis"/>
    <property type="evidence" value="ECO:0007669"/>
    <property type="project" value="InterPro"/>
</dbReference>
<dbReference type="InterPro" id="IPR006769">
    <property type="entry name" value="MCU_C"/>
</dbReference>
<dbReference type="InterPro" id="IPR039055">
    <property type="entry name" value="MCU_fam"/>
</dbReference>
<keyword evidence="9 10" id="KW-0472">Membrane</keyword>
<dbReference type="Pfam" id="PF04678">
    <property type="entry name" value="MCU"/>
    <property type="match status" value="1"/>
</dbReference>
<feature type="domain" description="Calcium uniporter protein C-terminal" evidence="11">
    <location>
        <begin position="138"/>
        <end position="291"/>
    </location>
</feature>
<evidence type="ECO:0000313" key="13">
    <source>
        <dbReference type="Proteomes" id="UP001085076"/>
    </source>
</evidence>
<keyword evidence="8" id="KW-0406">Ion transport</keyword>
<dbReference type="Proteomes" id="UP001085076">
    <property type="component" value="Miscellaneous, Linkage group lg06"/>
</dbReference>
<feature type="transmembrane region" description="Helical" evidence="10">
    <location>
        <begin position="233"/>
        <end position="253"/>
    </location>
</feature>
<evidence type="ECO:0000256" key="8">
    <source>
        <dbReference type="ARBA" id="ARBA00023065"/>
    </source>
</evidence>
<dbReference type="PANTHER" id="PTHR13462">
    <property type="entry name" value="CALCIUM UNIPORTER PROTEIN, MITOCHONDRIAL"/>
    <property type="match status" value="1"/>
</dbReference>
<dbReference type="OrthoDB" id="278338at2759"/>
<evidence type="ECO:0000256" key="3">
    <source>
        <dbReference type="ARBA" id="ARBA00022448"/>
    </source>
</evidence>
<keyword evidence="6" id="KW-0106">Calcium</keyword>
<dbReference type="EMBL" id="JAGGNH010000006">
    <property type="protein sequence ID" value="KAJ0970110.1"/>
    <property type="molecule type" value="Genomic_DNA"/>
</dbReference>
<evidence type="ECO:0000256" key="6">
    <source>
        <dbReference type="ARBA" id="ARBA00022837"/>
    </source>
</evidence>
<evidence type="ECO:0000256" key="9">
    <source>
        <dbReference type="ARBA" id="ARBA00023136"/>
    </source>
</evidence>
<dbReference type="GO" id="GO:0005262">
    <property type="term" value="F:calcium channel activity"/>
    <property type="evidence" value="ECO:0007669"/>
    <property type="project" value="TreeGrafter"/>
</dbReference>
<gene>
    <name evidence="12" type="ORF">J5N97_022987</name>
</gene>
<comment type="similarity">
    <text evidence="2">Belongs to the MCU (TC 1.A.77) family.</text>
</comment>
<keyword evidence="5 10" id="KW-0812">Transmembrane</keyword>
<dbReference type="GO" id="GO:0015292">
    <property type="term" value="F:uniporter activity"/>
    <property type="evidence" value="ECO:0007669"/>
    <property type="project" value="TreeGrafter"/>
</dbReference>
<evidence type="ECO:0000256" key="7">
    <source>
        <dbReference type="ARBA" id="ARBA00022989"/>
    </source>
</evidence>
<evidence type="ECO:0000256" key="1">
    <source>
        <dbReference type="ARBA" id="ARBA00004141"/>
    </source>
</evidence>
<organism evidence="12 13">
    <name type="scientific">Dioscorea zingiberensis</name>
    <dbReference type="NCBI Taxonomy" id="325984"/>
    <lineage>
        <taxon>Eukaryota</taxon>
        <taxon>Viridiplantae</taxon>
        <taxon>Streptophyta</taxon>
        <taxon>Embryophyta</taxon>
        <taxon>Tracheophyta</taxon>
        <taxon>Spermatophyta</taxon>
        <taxon>Magnoliopsida</taxon>
        <taxon>Liliopsida</taxon>
        <taxon>Dioscoreales</taxon>
        <taxon>Dioscoreaceae</taxon>
        <taxon>Dioscorea</taxon>
    </lineage>
</organism>
<protein>
    <recommendedName>
        <fullName evidence="11">Calcium uniporter protein C-terminal domain-containing protein</fullName>
    </recommendedName>
</protein>
<evidence type="ECO:0000259" key="11">
    <source>
        <dbReference type="Pfam" id="PF04678"/>
    </source>
</evidence>
<dbReference type="PANTHER" id="PTHR13462:SF31">
    <property type="entry name" value="CALCIUM UNIPORTER PROTEIN 1, MITOCHONDRIAL"/>
    <property type="match status" value="1"/>
</dbReference>
<reference evidence="12" key="1">
    <citation type="submission" date="2021-03" db="EMBL/GenBank/DDBJ databases">
        <authorList>
            <person name="Li Z."/>
            <person name="Yang C."/>
        </authorList>
    </citation>
    <scope>NUCLEOTIDE SEQUENCE</scope>
    <source>
        <strain evidence="12">Dzin_1.0</strain>
        <tissue evidence="12">Leaf</tissue>
    </source>
</reference>
<sequence length="320" mass="36664">MALRETLAKIRSQIRAIQTPAPARAAAIAAIRRRIFPQPLQRRPIFDAVGFPTGDRLMERIRGLNRDRIRLDGLLPLPPLPPPTREQVRKRLSVEDVKKVLRASQMAAVRARLRAIPMRSISYKEFLDVCCEVSGPKQGMGIARALDDSGDVIVFGDLVFLSPDQVVKAVERVISFATAMEEEELREMEEKKAEIDRVAEGRVRRELWCGLGFVMAQTLWFMRLTFWELSWDVMEPICFFFTSLNVMAGYAFFLRTSRDPSFEGYYTARFAVKQRRLMRDRGFDLQRFNELRACVAGEYSCRPRPKTSGFDLVEGSEDSS</sequence>
<keyword evidence="7 10" id="KW-1133">Transmembrane helix</keyword>
<accession>A0A9D5HBF0</accession>
<evidence type="ECO:0000256" key="5">
    <source>
        <dbReference type="ARBA" id="ARBA00022692"/>
    </source>
</evidence>